<protein>
    <recommendedName>
        <fullName evidence="6">Surface antigen domain-containing protein</fullName>
    </recommendedName>
</protein>
<feature type="chain" id="PRO_5036032090" description="Surface antigen domain-containing protein" evidence="1">
    <location>
        <begin position="20"/>
        <end position="93"/>
    </location>
</feature>
<accession>A0A6P2LVA3</accession>
<organism evidence="2 4">
    <name type="scientific">Burkholderia aenigmatica</name>
    <dbReference type="NCBI Taxonomy" id="2015348"/>
    <lineage>
        <taxon>Bacteria</taxon>
        <taxon>Pseudomonadati</taxon>
        <taxon>Pseudomonadota</taxon>
        <taxon>Betaproteobacteria</taxon>
        <taxon>Burkholderiales</taxon>
        <taxon>Burkholderiaceae</taxon>
        <taxon>Burkholderia</taxon>
        <taxon>Burkholderia cepacia complex</taxon>
    </lineage>
</organism>
<keyword evidence="1" id="KW-0732">Signal</keyword>
<evidence type="ECO:0008006" key="6">
    <source>
        <dbReference type="Google" id="ProtNLM"/>
    </source>
</evidence>
<accession>A0A228HL83</accession>
<reference evidence="2" key="1">
    <citation type="submission" date="2017-06" db="EMBL/GenBank/DDBJ databases">
        <authorList>
            <person name="Kim H.J."/>
            <person name="Triplett B.A."/>
        </authorList>
    </citation>
    <scope>NUCLEOTIDE SEQUENCE [LARGE SCALE GENOMIC DNA]</scope>
    <source>
        <strain evidence="2">AU17325</strain>
    </source>
</reference>
<reference evidence="4" key="2">
    <citation type="submission" date="2017-06" db="EMBL/GenBank/DDBJ databases">
        <authorList>
            <person name="LiPuma J."/>
            <person name="Spilker T."/>
        </authorList>
    </citation>
    <scope>NUCLEOTIDE SEQUENCE [LARGE SCALE GENOMIC DNA]</scope>
    <source>
        <strain evidence="4">AU17325</strain>
    </source>
</reference>
<dbReference type="GeneID" id="99664989"/>
<sequence length="93" mass="9869">MKKLLVLLALASVWSGAMAADGDGESSAGRVAEKFLASKFIAMGAPDIHGDGATVYAQVAGQKCKVELRRDMIANPEGWRVQALDCAQGHWPK</sequence>
<feature type="signal peptide" evidence="1">
    <location>
        <begin position="1"/>
        <end position="19"/>
    </location>
</feature>
<proteinExistence type="predicted"/>
<dbReference type="Proteomes" id="UP000494261">
    <property type="component" value="Unassembled WGS sequence"/>
</dbReference>
<evidence type="ECO:0000313" key="5">
    <source>
        <dbReference type="Proteomes" id="UP000494261"/>
    </source>
</evidence>
<dbReference type="AlphaFoldDB" id="A0A228HL83"/>
<dbReference type="EMBL" id="NKFA01000049">
    <property type="protein sequence ID" value="OXI30964.1"/>
    <property type="molecule type" value="Genomic_DNA"/>
</dbReference>
<evidence type="ECO:0000313" key="3">
    <source>
        <dbReference type="EMBL" id="VWB73461.1"/>
    </source>
</evidence>
<evidence type="ECO:0000256" key="1">
    <source>
        <dbReference type="SAM" id="SignalP"/>
    </source>
</evidence>
<evidence type="ECO:0000313" key="4">
    <source>
        <dbReference type="Proteomes" id="UP000214600"/>
    </source>
</evidence>
<dbReference type="EMBL" id="CABVQC010000021">
    <property type="protein sequence ID" value="VWB73461.1"/>
    <property type="molecule type" value="Genomic_DNA"/>
</dbReference>
<gene>
    <name evidence="3" type="ORF">BLA13014_03347</name>
    <name evidence="2" type="ORF">CFB84_43155</name>
</gene>
<evidence type="ECO:0000313" key="2">
    <source>
        <dbReference type="EMBL" id="OXI30964.1"/>
    </source>
</evidence>
<dbReference type="RefSeq" id="WP_089454779.1">
    <property type="nucleotide sequence ID" value="NZ_CABVQC010000021.1"/>
</dbReference>
<reference evidence="3 5" key="4">
    <citation type="submission" date="2019-09" db="EMBL/GenBank/DDBJ databases">
        <authorList>
            <person name="Depoorter E."/>
        </authorList>
    </citation>
    <scope>NUCLEOTIDE SEQUENCE [LARGE SCALE GENOMIC DNA]</scope>
    <source>
        <strain evidence="3">LMG 13014</strain>
    </source>
</reference>
<dbReference type="Proteomes" id="UP000214600">
    <property type="component" value="Unassembled WGS sequence"/>
</dbReference>
<reference evidence="2 4" key="3">
    <citation type="submission" date="2017-08" db="EMBL/GenBank/DDBJ databases">
        <title>WGS of novel Burkholderia cepaca complex species.</title>
        <authorList>
            <person name="Lipuma J."/>
            <person name="Spilker T."/>
        </authorList>
    </citation>
    <scope>NUCLEOTIDE SEQUENCE [LARGE SCALE GENOMIC DNA]</scope>
    <source>
        <strain evidence="2 4">AU17325</strain>
    </source>
</reference>
<name>A0A228HL83_9BURK</name>